<keyword evidence="2" id="KW-1185">Reference proteome</keyword>
<sequence length="107" mass="11958">MSALSTTYLLPVIDVKGLERIKHAHSSFPFHLLLASVCIIYSMQCTTEIFLPMIHLKVKRLKSEAVGSALLRSAIAKPLPLFLNTVEFASQVSRDFLHFCSRKDTAP</sequence>
<name>A0ABR2NZI2_9ROSI</name>
<reference evidence="1 2" key="1">
    <citation type="journal article" date="2024" name="G3 (Bethesda)">
        <title>Genome assembly of Hibiscus sabdariffa L. provides insights into metabolisms of medicinal natural products.</title>
        <authorList>
            <person name="Kim T."/>
        </authorList>
    </citation>
    <scope>NUCLEOTIDE SEQUENCE [LARGE SCALE GENOMIC DNA]</scope>
    <source>
        <strain evidence="1">TK-2024</strain>
        <tissue evidence="1">Old leaves</tissue>
    </source>
</reference>
<gene>
    <name evidence="1" type="ORF">V6N11_027973</name>
</gene>
<dbReference type="EMBL" id="JBBPBN010000089">
    <property type="protein sequence ID" value="KAK8981560.1"/>
    <property type="molecule type" value="Genomic_DNA"/>
</dbReference>
<protein>
    <submittedName>
        <fullName evidence="1">Uncharacterized protein</fullName>
    </submittedName>
</protein>
<accession>A0ABR2NZI2</accession>
<dbReference type="Proteomes" id="UP001396334">
    <property type="component" value="Unassembled WGS sequence"/>
</dbReference>
<comment type="caution">
    <text evidence="1">The sequence shown here is derived from an EMBL/GenBank/DDBJ whole genome shotgun (WGS) entry which is preliminary data.</text>
</comment>
<proteinExistence type="predicted"/>
<evidence type="ECO:0000313" key="1">
    <source>
        <dbReference type="EMBL" id="KAK8981560.1"/>
    </source>
</evidence>
<organism evidence="1 2">
    <name type="scientific">Hibiscus sabdariffa</name>
    <name type="common">roselle</name>
    <dbReference type="NCBI Taxonomy" id="183260"/>
    <lineage>
        <taxon>Eukaryota</taxon>
        <taxon>Viridiplantae</taxon>
        <taxon>Streptophyta</taxon>
        <taxon>Embryophyta</taxon>
        <taxon>Tracheophyta</taxon>
        <taxon>Spermatophyta</taxon>
        <taxon>Magnoliopsida</taxon>
        <taxon>eudicotyledons</taxon>
        <taxon>Gunneridae</taxon>
        <taxon>Pentapetalae</taxon>
        <taxon>rosids</taxon>
        <taxon>malvids</taxon>
        <taxon>Malvales</taxon>
        <taxon>Malvaceae</taxon>
        <taxon>Malvoideae</taxon>
        <taxon>Hibiscus</taxon>
    </lineage>
</organism>
<evidence type="ECO:0000313" key="2">
    <source>
        <dbReference type="Proteomes" id="UP001396334"/>
    </source>
</evidence>